<dbReference type="SMART" id="SM00387">
    <property type="entry name" value="HATPase_c"/>
    <property type="match status" value="1"/>
</dbReference>
<evidence type="ECO:0000256" key="6">
    <source>
        <dbReference type="ARBA" id="ARBA00022692"/>
    </source>
</evidence>
<evidence type="ECO:0000313" key="12">
    <source>
        <dbReference type="Proteomes" id="UP001609376"/>
    </source>
</evidence>
<evidence type="ECO:0000256" key="9">
    <source>
        <dbReference type="ARBA" id="ARBA00023136"/>
    </source>
</evidence>
<evidence type="ECO:0000256" key="1">
    <source>
        <dbReference type="ARBA" id="ARBA00000085"/>
    </source>
</evidence>
<keyword evidence="4" id="KW-0597">Phosphoprotein</keyword>
<dbReference type="InterPro" id="IPR005467">
    <property type="entry name" value="His_kinase_dom"/>
</dbReference>
<keyword evidence="5" id="KW-0808">Transferase</keyword>
<dbReference type="GO" id="GO:0005524">
    <property type="term" value="F:ATP binding"/>
    <property type="evidence" value="ECO:0007669"/>
    <property type="project" value="UniProtKB-KW"/>
</dbReference>
<dbReference type="PROSITE" id="PS50109">
    <property type="entry name" value="HIS_KIN"/>
    <property type="match status" value="1"/>
</dbReference>
<accession>A0ABW7LL36</accession>
<comment type="caution">
    <text evidence="11">The sequence shown here is derived from an EMBL/GenBank/DDBJ whole genome shotgun (WGS) entry which is preliminary data.</text>
</comment>
<proteinExistence type="predicted"/>
<sequence length="441" mass="46660">MKRPRFFRDSIRARLIGLSALLIGAALVAGYLTIAAILDSFITDRFDAESEAVADALIAGATVDDAGRLVAGPAPTDPRFGIPLSGWFWQIQQDGRVAAKSASLFDNVMTPPEADFIGGAGTGPGGQPLRVLRHTFTLPDSNSVMAVVVSAPRAEIDESVSRLRRPLAVSLSVLGLALALASVLQVAAGLRSLDKLGRDLRAIRSGKADHLPLPPVSELRPVASEINGLLEQNRRVLSRTREHVGNLAHSLKTPLAALDNTLPADHPGHALVARMDRQIGWHLRRARSSGASRVLGQRTPVTPVAEDILMVLRGPIRDSGLQIDLDLPPALAFAGERQDLEEMMGNLIENAVKWANAQIHISARPDGTDRLLVRIEDDGPGMSAEDHALAIARGGRLDESGPPGTGLGLAIVADLAALHGGQLRLQRSDLGGLAAILALPA</sequence>
<feature type="domain" description="Histidine kinase" evidence="10">
    <location>
        <begin position="246"/>
        <end position="441"/>
    </location>
</feature>
<keyword evidence="11" id="KW-0067">ATP-binding</keyword>
<evidence type="ECO:0000313" key="11">
    <source>
        <dbReference type="EMBL" id="MFH5774494.1"/>
    </source>
</evidence>
<evidence type="ECO:0000256" key="7">
    <source>
        <dbReference type="ARBA" id="ARBA00022777"/>
    </source>
</evidence>
<comment type="subcellular location">
    <subcellularLocation>
        <location evidence="2">Membrane</location>
    </subcellularLocation>
</comment>
<evidence type="ECO:0000256" key="4">
    <source>
        <dbReference type="ARBA" id="ARBA00022553"/>
    </source>
</evidence>
<evidence type="ECO:0000256" key="5">
    <source>
        <dbReference type="ARBA" id="ARBA00022679"/>
    </source>
</evidence>
<dbReference type="SUPFAM" id="SSF55874">
    <property type="entry name" value="ATPase domain of HSP90 chaperone/DNA topoisomerase II/histidine kinase"/>
    <property type="match status" value="1"/>
</dbReference>
<organism evidence="11 12">
    <name type="scientific">Paracoccus broussonetiae subsp. drimophilus</name>
    <dbReference type="NCBI Taxonomy" id="3373869"/>
    <lineage>
        <taxon>Bacteria</taxon>
        <taxon>Pseudomonadati</taxon>
        <taxon>Pseudomonadota</taxon>
        <taxon>Alphaproteobacteria</taxon>
        <taxon>Rhodobacterales</taxon>
        <taxon>Paracoccaceae</taxon>
        <taxon>Paracoccus</taxon>
        <taxon>Paracoccus broussonetiae</taxon>
    </lineage>
</organism>
<dbReference type="PRINTS" id="PR00344">
    <property type="entry name" value="BCTRLSENSOR"/>
</dbReference>
<comment type="catalytic activity">
    <reaction evidence="1">
        <text>ATP + protein L-histidine = ADP + protein N-phospho-L-histidine.</text>
        <dbReference type="EC" id="2.7.13.3"/>
    </reaction>
</comment>
<gene>
    <name evidence="11" type="ORF">ACHFJ0_09585</name>
</gene>
<keyword evidence="7" id="KW-0418">Kinase</keyword>
<name>A0ABW7LL36_9RHOB</name>
<dbReference type="PANTHER" id="PTHR45436:SF5">
    <property type="entry name" value="SENSOR HISTIDINE KINASE TRCS"/>
    <property type="match status" value="1"/>
</dbReference>
<keyword evidence="6" id="KW-0812">Transmembrane</keyword>
<dbReference type="EMBL" id="JBIMPR010000006">
    <property type="protein sequence ID" value="MFH5774494.1"/>
    <property type="molecule type" value="Genomic_DNA"/>
</dbReference>
<evidence type="ECO:0000256" key="2">
    <source>
        <dbReference type="ARBA" id="ARBA00004370"/>
    </source>
</evidence>
<evidence type="ECO:0000256" key="8">
    <source>
        <dbReference type="ARBA" id="ARBA00022989"/>
    </source>
</evidence>
<reference evidence="11 12" key="1">
    <citation type="submission" date="2024-10" db="EMBL/GenBank/DDBJ databases">
        <title>Paracoccus drimophilus sp. nov., a novel bacterium from corn roots in Hunan.</title>
        <authorList>
            <person name="Li X."/>
        </authorList>
    </citation>
    <scope>NUCLEOTIDE SEQUENCE [LARGE SCALE GENOMIC DNA]</scope>
    <source>
        <strain evidence="11 12">NGMCC 1.201697</strain>
    </source>
</reference>
<dbReference type="InterPro" id="IPR050428">
    <property type="entry name" value="TCS_sensor_his_kinase"/>
</dbReference>
<protein>
    <recommendedName>
        <fullName evidence="3">histidine kinase</fullName>
        <ecNumber evidence="3">2.7.13.3</ecNumber>
    </recommendedName>
</protein>
<keyword evidence="11" id="KW-0547">Nucleotide-binding</keyword>
<dbReference type="PANTHER" id="PTHR45436">
    <property type="entry name" value="SENSOR HISTIDINE KINASE YKOH"/>
    <property type="match status" value="1"/>
</dbReference>
<evidence type="ECO:0000259" key="10">
    <source>
        <dbReference type="PROSITE" id="PS50109"/>
    </source>
</evidence>
<dbReference type="EC" id="2.7.13.3" evidence="3"/>
<keyword evidence="8" id="KW-1133">Transmembrane helix</keyword>
<dbReference type="Proteomes" id="UP001609376">
    <property type="component" value="Unassembled WGS sequence"/>
</dbReference>
<dbReference type="InterPro" id="IPR003594">
    <property type="entry name" value="HATPase_dom"/>
</dbReference>
<dbReference type="InterPro" id="IPR004358">
    <property type="entry name" value="Sig_transdc_His_kin-like_C"/>
</dbReference>
<dbReference type="InterPro" id="IPR036890">
    <property type="entry name" value="HATPase_C_sf"/>
</dbReference>
<dbReference type="Pfam" id="PF02518">
    <property type="entry name" value="HATPase_c"/>
    <property type="match status" value="1"/>
</dbReference>
<dbReference type="RefSeq" id="WP_395133523.1">
    <property type="nucleotide sequence ID" value="NZ_JBIMPR010000006.1"/>
</dbReference>
<keyword evidence="12" id="KW-1185">Reference proteome</keyword>
<keyword evidence="9" id="KW-0472">Membrane</keyword>
<dbReference type="Gene3D" id="3.30.565.10">
    <property type="entry name" value="Histidine kinase-like ATPase, C-terminal domain"/>
    <property type="match status" value="1"/>
</dbReference>
<evidence type="ECO:0000256" key="3">
    <source>
        <dbReference type="ARBA" id="ARBA00012438"/>
    </source>
</evidence>